<proteinExistence type="predicted"/>
<accession>M4B6H8</accession>
<reference evidence="2" key="2">
    <citation type="submission" date="2015-06" db="UniProtKB">
        <authorList>
            <consortium name="EnsemblProtists"/>
        </authorList>
    </citation>
    <scope>IDENTIFICATION</scope>
    <source>
        <strain evidence="2">Emoy2</strain>
    </source>
</reference>
<organism evidence="2 3">
    <name type="scientific">Hyaloperonospora arabidopsidis (strain Emoy2)</name>
    <name type="common">Downy mildew agent</name>
    <name type="synonym">Peronospora arabidopsidis</name>
    <dbReference type="NCBI Taxonomy" id="559515"/>
    <lineage>
        <taxon>Eukaryota</taxon>
        <taxon>Sar</taxon>
        <taxon>Stramenopiles</taxon>
        <taxon>Oomycota</taxon>
        <taxon>Peronosporomycetes</taxon>
        <taxon>Peronosporales</taxon>
        <taxon>Peronosporaceae</taxon>
        <taxon>Hyaloperonospora</taxon>
    </lineage>
</organism>
<protein>
    <submittedName>
        <fullName evidence="2">Uncharacterized protein</fullName>
    </submittedName>
</protein>
<dbReference type="HOGENOM" id="CLU_1829056_0_0_1"/>
<evidence type="ECO:0000256" key="1">
    <source>
        <dbReference type="SAM" id="MobiDB-lite"/>
    </source>
</evidence>
<dbReference type="AlphaFoldDB" id="M4B6H8"/>
<evidence type="ECO:0000313" key="3">
    <source>
        <dbReference type="Proteomes" id="UP000011713"/>
    </source>
</evidence>
<dbReference type="EMBL" id="JH598543">
    <property type="status" value="NOT_ANNOTATED_CDS"/>
    <property type="molecule type" value="Genomic_DNA"/>
</dbReference>
<sequence length="141" mass="15193">MIFAYVVVIYPEETDLSLNFHNSVLETASCGSQLLGQRLDESDTDLNMSNITSQSAATCNHGQRIDPPGSRETGPLSLGGNSPIVGQGKKGRGFLLAACGLKEKRPQDILVQGTSTMDRITLQNDEVPSLHGLPTTRRHVC</sequence>
<dbReference type="EnsemblProtists" id="HpaT801879">
    <property type="protein sequence ID" value="HpaP801879"/>
    <property type="gene ID" value="HpaG801879"/>
</dbReference>
<dbReference type="VEuPathDB" id="FungiDB:HpaG801879"/>
<name>M4B6H8_HYAAE</name>
<dbReference type="Proteomes" id="UP000011713">
    <property type="component" value="Unassembled WGS sequence"/>
</dbReference>
<feature type="region of interest" description="Disordered" evidence="1">
    <location>
        <begin position="56"/>
        <end position="83"/>
    </location>
</feature>
<dbReference type="InParanoid" id="M4B6H8"/>
<evidence type="ECO:0000313" key="2">
    <source>
        <dbReference type="EnsemblProtists" id="HpaP801879"/>
    </source>
</evidence>
<keyword evidence="3" id="KW-1185">Reference proteome</keyword>
<reference evidence="3" key="1">
    <citation type="journal article" date="2010" name="Science">
        <title>Signatures of adaptation to obligate biotrophy in the Hyaloperonospora arabidopsidis genome.</title>
        <authorList>
            <person name="Baxter L."/>
            <person name="Tripathy S."/>
            <person name="Ishaque N."/>
            <person name="Boot N."/>
            <person name="Cabral A."/>
            <person name="Kemen E."/>
            <person name="Thines M."/>
            <person name="Ah-Fong A."/>
            <person name="Anderson R."/>
            <person name="Badejoko W."/>
            <person name="Bittner-Eddy P."/>
            <person name="Boore J.L."/>
            <person name="Chibucos M.C."/>
            <person name="Coates M."/>
            <person name="Dehal P."/>
            <person name="Delehaunty K."/>
            <person name="Dong S."/>
            <person name="Downton P."/>
            <person name="Dumas B."/>
            <person name="Fabro G."/>
            <person name="Fronick C."/>
            <person name="Fuerstenberg S.I."/>
            <person name="Fulton L."/>
            <person name="Gaulin E."/>
            <person name="Govers F."/>
            <person name="Hughes L."/>
            <person name="Humphray S."/>
            <person name="Jiang R.H."/>
            <person name="Judelson H."/>
            <person name="Kamoun S."/>
            <person name="Kyung K."/>
            <person name="Meijer H."/>
            <person name="Minx P."/>
            <person name="Morris P."/>
            <person name="Nelson J."/>
            <person name="Phuntumart V."/>
            <person name="Qutob D."/>
            <person name="Rehmany A."/>
            <person name="Rougon-Cardoso A."/>
            <person name="Ryden P."/>
            <person name="Torto-Alalibo T."/>
            <person name="Studholme D."/>
            <person name="Wang Y."/>
            <person name="Win J."/>
            <person name="Wood J."/>
            <person name="Clifton S.W."/>
            <person name="Rogers J."/>
            <person name="Van den Ackerveken G."/>
            <person name="Jones J.D."/>
            <person name="McDowell J.M."/>
            <person name="Beynon J."/>
            <person name="Tyler B.M."/>
        </authorList>
    </citation>
    <scope>NUCLEOTIDE SEQUENCE [LARGE SCALE GENOMIC DNA]</scope>
    <source>
        <strain evidence="3">Emoy2</strain>
    </source>
</reference>